<dbReference type="Pfam" id="PF02771">
    <property type="entry name" value="Acyl-CoA_dh_N"/>
    <property type="match status" value="1"/>
</dbReference>
<evidence type="ECO:0000259" key="7">
    <source>
        <dbReference type="Pfam" id="PF02770"/>
    </source>
</evidence>
<reference evidence="9" key="1">
    <citation type="submission" date="2022-06" db="EMBL/GenBank/DDBJ databases">
        <title>Complete Genome Sequence of Deoxynivalenol-bioadsorption Ochrobactrum pseudintermedium ASAG-D25.</title>
        <authorList>
            <person name="Wang N."/>
        </authorList>
    </citation>
    <scope>NUCLEOTIDE SEQUENCE</scope>
    <source>
        <strain evidence="9">ASAG-D25</strain>
    </source>
</reference>
<dbReference type="InterPro" id="IPR013786">
    <property type="entry name" value="AcylCoA_DH/ox_N"/>
</dbReference>
<dbReference type="PROSITE" id="PS00073">
    <property type="entry name" value="ACYL_COA_DH_2"/>
    <property type="match status" value="1"/>
</dbReference>
<dbReference type="InterPro" id="IPR037069">
    <property type="entry name" value="AcylCoA_DH/ox_N_sf"/>
</dbReference>
<sequence length="375" mass="40282">MLLNDTQEQIREAARQFAQERLAPGAAIRDREHAFPRAELTEMGELGFLGMLVPEEWGGSDLGTVAYALALEEIAAGDGACSTIVSVHSSVGCVPILRFGTEEQKQRFLPKMASGEWIGGFALTEPQAGSDASALKTRARRDGDHYVIDGSKQFITSGKNGNVVIVFAVTDPSAGKKGISAFIVPTDTPGYEVVSVEHKLGQHSSDTCALAFTNMRIPAENRLGEEGQGYKIALANLEGGRIGIAAQSVGMARAAFEAACAYAKERVTFGKPIIEHQAIAFRLADMATKIESARQMVLHAAALREAGKPCLTEASMAKLVASEMAEQVCSAAIQIHGGYGYLADYPIERIYRDVRVCQIYEGTSDVQRLVIARDL</sequence>
<dbReference type="PIRSF" id="PIRSF016578">
    <property type="entry name" value="HsaA"/>
    <property type="match status" value="1"/>
</dbReference>
<dbReference type="PANTHER" id="PTHR43884">
    <property type="entry name" value="ACYL-COA DEHYDROGENASE"/>
    <property type="match status" value="1"/>
</dbReference>
<evidence type="ECO:0000256" key="2">
    <source>
        <dbReference type="ARBA" id="ARBA00009347"/>
    </source>
</evidence>
<feature type="domain" description="Acyl-CoA dehydrogenase/oxidase C-terminal" evidence="6">
    <location>
        <begin position="227"/>
        <end position="374"/>
    </location>
</feature>
<dbReference type="InterPro" id="IPR006091">
    <property type="entry name" value="Acyl-CoA_Oxase/DH_mid-dom"/>
</dbReference>
<dbReference type="PROSITE" id="PS00072">
    <property type="entry name" value="ACYL_COA_DH_1"/>
    <property type="match status" value="1"/>
</dbReference>
<keyword evidence="5" id="KW-0560">Oxidoreductase</keyword>
<dbReference type="PANTHER" id="PTHR43884:SF12">
    <property type="entry name" value="ISOVALERYL-COA DEHYDROGENASE, MITOCHONDRIAL-RELATED"/>
    <property type="match status" value="1"/>
</dbReference>
<dbReference type="RefSeq" id="WP_259698307.1">
    <property type="nucleotide sequence ID" value="NZ_CP099968.1"/>
</dbReference>
<dbReference type="InterPro" id="IPR009075">
    <property type="entry name" value="AcylCo_DH/oxidase_C"/>
</dbReference>
<dbReference type="Pfam" id="PF02770">
    <property type="entry name" value="Acyl-CoA_dh_M"/>
    <property type="match status" value="1"/>
</dbReference>
<keyword evidence="3 5" id="KW-0285">Flavoprotein</keyword>
<dbReference type="Pfam" id="PF00441">
    <property type="entry name" value="Acyl-CoA_dh_1"/>
    <property type="match status" value="1"/>
</dbReference>
<organism evidence="9 10">
    <name type="scientific">Brucella pseudintermedia</name>
    <dbReference type="NCBI Taxonomy" id="370111"/>
    <lineage>
        <taxon>Bacteria</taxon>
        <taxon>Pseudomonadati</taxon>
        <taxon>Pseudomonadota</taxon>
        <taxon>Alphaproteobacteria</taxon>
        <taxon>Hyphomicrobiales</taxon>
        <taxon>Brucellaceae</taxon>
        <taxon>Brucella/Ochrobactrum group</taxon>
        <taxon>Brucella</taxon>
    </lineage>
</organism>
<comment type="similarity">
    <text evidence="2 5">Belongs to the acyl-CoA dehydrogenase family.</text>
</comment>
<dbReference type="InterPro" id="IPR009100">
    <property type="entry name" value="AcylCoA_DH/oxidase_NM_dom_sf"/>
</dbReference>
<protein>
    <submittedName>
        <fullName evidence="9">Acyl-CoA dehydrogenase family protein</fullName>
    </submittedName>
</protein>
<keyword evidence="4 5" id="KW-0274">FAD</keyword>
<dbReference type="Proteomes" id="UP001058739">
    <property type="component" value="Chromosome 02"/>
</dbReference>
<dbReference type="SUPFAM" id="SSF47203">
    <property type="entry name" value="Acyl-CoA dehydrogenase C-terminal domain-like"/>
    <property type="match status" value="1"/>
</dbReference>
<evidence type="ECO:0000259" key="6">
    <source>
        <dbReference type="Pfam" id="PF00441"/>
    </source>
</evidence>
<evidence type="ECO:0000313" key="9">
    <source>
        <dbReference type="EMBL" id="UWL62735.1"/>
    </source>
</evidence>
<gene>
    <name evidence="9" type="ORF">NIK97_14580</name>
</gene>
<dbReference type="InterPro" id="IPR046373">
    <property type="entry name" value="Acyl-CoA_Oxase/DH_mid-dom_sf"/>
</dbReference>
<dbReference type="Gene3D" id="2.40.110.10">
    <property type="entry name" value="Butyryl-CoA Dehydrogenase, subunit A, domain 2"/>
    <property type="match status" value="1"/>
</dbReference>
<name>A0ABY5UHB0_9HYPH</name>
<dbReference type="SUPFAM" id="SSF56645">
    <property type="entry name" value="Acyl-CoA dehydrogenase NM domain-like"/>
    <property type="match status" value="1"/>
</dbReference>
<dbReference type="EMBL" id="CP099968">
    <property type="protein sequence ID" value="UWL62735.1"/>
    <property type="molecule type" value="Genomic_DNA"/>
</dbReference>
<evidence type="ECO:0000256" key="5">
    <source>
        <dbReference type="RuleBase" id="RU362125"/>
    </source>
</evidence>
<feature type="domain" description="Acyl-CoA oxidase/dehydrogenase middle" evidence="7">
    <location>
        <begin position="120"/>
        <end position="215"/>
    </location>
</feature>
<proteinExistence type="inferred from homology"/>
<evidence type="ECO:0000256" key="3">
    <source>
        <dbReference type="ARBA" id="ARBA00022630"/>
    </source>
</evidence>
<dbReference type="InterPro" id="IPR036250">
    <property type="entry name" value="AcylCo_DH-like_C"/>
</dbReference>
<evidence type="ECO:0000256" key="1">
    <source>
        <dbReference type="ARBA" id="ARBA00001974"/>
    </source>
</evidence>
<dbReference type="Gene3D" id="1.20.140.10">
    <property type="entry name" value="Butyryl-CoA Dehydrogenase, subunit A, domain 3"/>
    <property type="match status" value="1"/>
</dbReference>
<comment type="cofactor">
    <cofactor evidence="1 5">
        <name>FAD</name>
        <dbReference type="ChEBI" id="CHEBI:57692"/>
    </cofactor>
</comment>
<accession>A0ABY5UHB0</accession>
<keyword evidence="10" id="KW-1185">Reference proteome</keyword>
<evidence type="ECO:0000256" key="4">
    <source>
        <dbReference type="ARBA" id="ARBA00022827"/>
    </source>
</evidence>
<evidence type="ECO:0000259" key="8">
    <source>
        <dbReference type="Pfam" id="PF02771"/>
    </source>
</evidence>
<dbReference type="Gene3D" id="1.10.540.10">
    <property type="entry name" value="Acyl-CoA dehydrogenase/oxidase, N-terminal domain"/>
    <property type="match status" value="1"/>
</dbReference>
<feature type="domain" description="Acyl-CoA dehydrogenase/oxidase N-terminal" evidence="8">
    <location>
        <begin position="5"/>
        <end position="116"/>
    </location>
</feature>
<dbReference type="InterPro" id="IPR006089">
    <property type="entry name" value="Acyl-CoA_DH_CS"/>
</dbReference>
<evidence type="ECO:0000313" key="10">
    <source>
        <dbReference type="Proteomes" id="UP001058739"/>
    </source>
</evidence>